<dbReference type="STRING" id="212818.A0A0D1X1U9"/>
<evidence type="ECO:0000256" key="3">
    <source>
        <dbReference type="ARBA" id="ARBA00022692"/>
    </source>
</evidence>
<gene>
    <name evidence="17" type="ORF">PV10_03366</name>
</gene>
<evidence type="ECO:0000256" key="12">
    <source>
        <dbReference type="RuleBase" id="RU368089"/>
    </source>
</evidence>
<evidence type="ECO:0000256" key="6">
    <source>
        <dbReference type="ARBA" id="ARBA00022968"/>
    </source>
</evidence>
<feature type="domain" description="Glycosyl hydrolase family 63 C-terminal" evidence="15">
    <location>
        <begin position="274"/>
        <end position="761"/>
    </location>
</feature>
<feature type="chain" id="PRO_5002236256" description="Mannosyl-oligosaccharide glucosidase" evidence="14">
    <location>
        <begin position="20"/>
        <end position="819"/>
    </location>
</feature>
<keyword evidence="7" id="KW-1133">Transmembrane helix</keyword>
<dbReference type="Gene3D" id="2.70.98.110">
    <property type="entry name" value="Glycosyl hydrolase family 63, N-terminal domain"/>
    <property type="match status" value="1"/>
</dbReference>
<dbReference type="InterPro" id="IPR038518">
    <property type="entry name" value="Glyco_hydro_63N_sf"/>
</dbReference>
<feature type="domain" description="Glycosyl hydrolase family 63 N-terminal" evidence="16">
    <location>
        <begin position="29"/>
        <end position="223"/>
    </location>
</feature>
<dbReference type="Proteomes" id="UP000054302">
    <property type="component" value="Unassembled WGS sequence"/>
</dbReference>
<evidence type="ECO:0000256" key="13">
    <source>
        <dbReference type="RuleBase" id="RU369107"/>
    </source>
</evidence>
<proteinExistence type="inferred from homology"/>
<dbReference type="OMA" id="YVTRRRF"/>
<dbReference type="Pfam" id="PF03200">
    <property type="entry name" value="Glyco_hydro_63"/>
    <property type="match status" value="1"/>
</dbReference>
<dbReference type="PANTHER" id="PTHR10412">
    <property type="entry name" value="MANNOSYL-OLIGOSACCHARIDE GLUCOSIDASE"/>
    <property type="match status" value="1"/>
</dbReference>
<keyword evidence="8" id="KW-0472">Membrane</keyword>
<dbReference type="GO" id="GO:0009311">
    <property type="term" value="P:oligosaccharide metabolic process"/>
    <property type="evidence" value="ECO:0007669"/>
    <property type="project" value="UniProtKB-UniRule"/>
</dbReference>
<name>A0A0D1X1U9_EXOME</name>
<keyword evidence="14" id="KW-0732">Signal</keyword>
<dbReference type="RefSeq" id="XP_016227324.1">
    <property type="nucleotide sequence ID" value="XM_016367806.1"/>
</dbReference>
<evidence type="ECO:0000256" key="2">
    <source>
        <dbReference type="ARBA" id="ARBA00010833"/>
    </source>
</evidence>
<evidence type="ECO:0000256" key="9">
    <source>
        <dbReference type="ARBA" id="ARBA00023180"/>
    </source>
</evidence>
<organism evidence="17 18">
    <name type="scientific">Exophiala mesophila</name>
    <name type="common">Black yeast-like fungus</name>
    <dbReference type="NCBI Taxonomy" id="212818"/>
    <lineage>
        <taxon>Eukaryota</taxon>
        <taxon>Fungi</taxon>
        <taxon>Dikarya</taxon>
        <taxon>Ascomycota</taxon>
        <taxon>Pezizomycotina</taxon>
        <taxon>Eurotiomycetes</taxon>
        <taxon>Chaetothyriomycetidae</taxon>
        <taxon>Chaetothyriales</taxon>
        <taxon>Herpotrichiellaceae</taxon>
        <taxon>Exophiala</taxon>
    </lineage>
</organism>
<dbReference type="Gene3D" id="1.50.10.10">
    <property type="match status" value="1"/>
</dbReference>
<dbReference type="InterPro" id="IPR012341">
    <property type="entry name" value="6hp_glycosidase-like_sf"/>
</dbReference>
<evidence type="ECO:0000256" key="4">
    <source>
        <dbReference type="ARBA" id="ARBA00022801"/>
    </source>
</evidence>
<keyword evidence="9 13" id="KW-0325">Glycoprotein</keyword>
<evidence type="ECO:0000256" key="7">
    <source>
        <dbReference type="ARBA" id="ARBA00022989"/>
    </source>
</evidence>
<dbReference type="GO" id="GO:0005789">
    <property type="term" value="C:endoplasmic reticulum membrane"/>
    <property type="evidence" value="ECO:0007669"/>
    <property type="project" value="UniProtKB-SubCell"/>
</dbReference>
<protein>
    <recommendedName>
        <fullName evidence="11 12">Mannosyl-oligosaccharide glucosidase</fullName>
        <ecNumber evidence="11 12">3.2.1.106</ecNumber>
    </recommendedName>
    <alternativeName>
        <fullName evidence="13">Glucosidase I</fullName>
    </alternativeName>
</protein>
<keyword evidence="4 12" id="KW-0378">Hydrolase</keyword>
<dbReference type="InterPro" id="IPR031335">
    <property type="entry name" value="Glyco_hydro_63_C"/>
</dbReference>
<evidence type="ECO:0000256" key="8">
    <source>
        <dbReference type="ARBA" id="ARBA00023136"/>
    </source>
</evidence>
<keyword evidence="5 12" id="KW-0256">Endoplasmic reticulum</keyword>
<evidence type="ECO:0000259" key="16">
    <source>
        <dbReference type="Pfam" id="PF16923"/>
    </source>
</evidence>
<dbReference type="GO" id="GO:0006487">
    <property type="term" value="P:protein N-linked glycosylation"/>
    <property type="evidence" value="ECO:0007669"/>
    <property type="project" value="UniProtKB-UniRule"/>
</dbReference>
<evidence type="ECO:0000313" key="18">
    <source>
        <dbReference type="Proteomes" id="UP000054302"/>
    </source>
</evidence>
<dbReference type="VEuPathDB" id="FungiDB:PV10_03366"/>
<reference evidence="17 18" key="1">
    <citation type="submission" date="2015-01" db="EMBL/GenBank/DDBJ databases">
        <title>The Genome Sequence of Exophiala mesophila CBS40295.</title>
        <authorList>
            <consortium name="The Broad Institute Genomics Platform"/>
            <person name="Cuomo C."/>
            <person name="de Hoog S."/>
            <person name="Gorbushina A."/>
            <person name="Stielow B."/>
            <person name="Teixiera M."/>
            <person name="Abouelleil A."/>
            <person name="Chapman S.B."/>
            <person name="Priest M."/>
            <person name="Young S.K."/>
            <person name="Wortman J."/>
            <person name="Nusbaum C."/>
            <person name="Birren B."/>
        </authorList>
    </citation>
    <scope>NUCLEOTIDE SEQUENCE [LARGE SCALE GENOMIC DNA]</scope>
    <source>
        <strain evidence="17 18">CBS 40295</strain>
    </source>
</reference>
<dbReference type="InterPro" id="IPR031631">
    <property type="entry name" value="Glyco_hydro_63N"/>
</dbReference>
<dbReference type="PANTHER" id="PTHR10412:SF11">
    <property type="entry name" value="MANNOSYL-OLIGOSACCHARIDE GLUCOSIDASE"/>
    <property type="match status" value="1"/>
</dbReference>
<dbReference type="OrthoDB" id="410058at2759"/>
<dbReference type="InterPro" id="IPR008928">
    <property type="entry name" value="6-hairpin_glycosidase_sf"/>
</dbReference>
<dbReference type="GO" id="GO:0004573">
    <property type="term" value="F:Glc3Man9GlcNAc2 oligosaccharide glucosidase activity"/>
    <property type="evidence" value="ECO:0007669"/>
    <property type="project" value="UniProtKB-UniRule"/>
</dbReference>
<keyword evidence="10 12" id="KW-0326">Glycosidase</keyword>
<evidence type="ECO:0000256" key="14">
    <source>
        <dbReference type="SAM" id="SignalP"/>
    </source>
</evidence>
<evidence type="ECO:0000256" key="10">
    <source>
        <dbReference type="ARBA" id="ARBA00023295"/>
    </source>
</evidence>
<keyword evidence="3" id="KW-0812">Transmembrane</keyword>
<evidence type="ECO:0000313" key="17">
    <source>
        <dbReference type="EMBL" id="KIV95750.1"/>
    </source>
</evidence>
<comment type="subcellular location">
    <subcellularLocation>
        <location evidence="1 12">Endoplasmic reticulum membrane</location>
        <topology evidence="1 12">Single-pass type II membrane protein</topology>
    </subcellularLocation>
</comment>
<dbReference type="InterPro" id="IPR004888">
    <property type="entry name" value="Glycoside_hydrolase_63"/>
</dbReference>
<dbReference type="SUPFAM" id="SSF48208">
    <property type="entry name" value="Six-hairpin glycosidases"/>
    <property type="match status" value="1"/>
</dbReference>
<evidence type="ECO:0000259" key="15">
    <source>
        <dbReference type="Pfam" id="PF03200"/>
    </source>
</evidence>
<feature type="signal peptide" evidence="14">
    <location>
        <begin position="1"/>
        <end position="19"/>
    </location>
</feature>
<comment type="function">
    <text evidence="12">Cleaves the distal alpha 1,2-linked glucose residue from the Glc(3)Man(9)GlcNAc(2) oligosaccharide precursor.</text>
</comment>
<comment type="pathway">
    <text evidence="13">Glycan metabolism; N-glycan degradation.</text>
</comment>
<dbReference type="EC" id="3.2.1.106" evidence="11 12"/>
<dbReference type="GeneID" id="27321211"/>
<keyword evidence="18" id="KW-1185">Reference proteome</keyword>
<comment type="similarity">
    <text evidence="2 12">Belongs to the glycosyl hydrolase 63 family.</text>
</comment>
<evidence type="ECO:0000256" key="11">
    <source>
        <dbReference type="ARBA" id="ARBA00038888"/>
    </source>
</evidence>
<evidence type="ECO:0000256" key="5">
    <source>
        <dbReference type="ARBA" id="ARBA00022824"/>
    </source>
</evidence>
<dbReference type="HOGENOM" id="CLU_007380_1_0_1"/>
<dbReference type="AlphaFoldDB" id="A0A0D1X1U9"/>
<dbReference type="EMBL" id="KN847521">
    <property type="protein sequence ID" value="KIV95750.1"/>
    <property type="molecule type" value="Genomic_DNA"/>
</dbReference>
<sequence length="819" mass="92055">MLSIFLFVAICLYAIPAWSQDVARPSNTSLQWGPYRPNVYFGVRPRIPDSLLMGLMWSNADQASYNGIAKNFRHSCDQDDGAVRYEWIQYDARKGGIQVMNDTANHLDLITQFAKGPEAQAPGSWGLKVHGFKRPGARRRQKTTLVFYIAGENKASKIKCKNTGREGIICKGRTPGVGKFTIRLPAASVISTTSRKVSVYSMKVAIDSVWQAKTIFLKSLKKNKAGGGMISNRPGLGNLHFIQLMLDGDFAFDLTFTSGKDPDMINPNSLIGAVADARYTFQSRFESTFSPATPFTNIEHVHFSQSLLSNLLGSLGYFDGTFTVNTEEASSNKQDATPKYWNDALAKFSEARIEERGPHTLFSAVPSRTAFARGFLFDEGFHLLTILDWDLDMGVEMITSWLNLIDERGWIPREMILGKEGRNRVPPELQTQNPHLSAPPTMFLAIQSLLDKLKGTVPYDGMPSRHHLSRDLGKAYLKSIYPKLKLHYSWFRQINAGHPGQPAMPASLSPETYRWQFRTREFAISSGLADYPRLEPPSTDELHVDALAWVGLMARTLESVATYLSDAEGQEIFSKQSSDILQSLDKIHWSEKQQMYCDTKMSVGRNGYGGEKEIEHICHRGYVSIMPFLLGLLPAKHPHLGAVLDMMRQPSELWTSHGLRSLSPRDSYYSKGTNIYRGPIWVHFNYLAIKQLLTVAQESGPRQKRARDMYAALRVGLVDSVYRTYAESGWLWEQYHPDTAKGMRARGFVGWNSLLVKIMAMPDLRSASASRVDALDYASLPGTGDDSHLFPLIAISTLFLATYVNRRKVLVLLHRLLRK</sequence>
<keyword evidence="6" id="KW-0735">Signal-anchor</keyword>
<dbReference type="Pfam" id="PF16923">
    <property type="entry name" value="Glyco_hydro_63N"/>
    <property type="match status" value="1"/>
</dbReference>
<evidence type="ECO:0000256" key="1">
    <source>
        <dbReference type="ARBA" id="ARBA00004648"/>
    </source>
</evidence>
<accession>A0A0D1X1U9</accession>
<comment type="catalytic activity">
    <reaction evidence="12">
        <text>N(4)-(alpha-D-Glc-(1-&gt;2)-alpha-D-Glc-(1-&gt;3)-alpha-D-Glc-(1-&gt;3)-alpha-D-Man-(1-&gt;2)-alpha-D-Man-(1-&gt;2)-alpha-D-Man-(1-&gt;3)-[alpha-D-Man-(1-&gt;2)-alpha-D-Man-(1-&gt;3)-[alpha-D-Man-(1-&gt;2)-alpha-D-Man-(1-&gt;6)]-alpha-D-Man-(1-&gt;6)]-beta-D-Man-(1-&gt;4)-beta-D-GlcNAc-(1-&gt;4)-beta-D-GlcNAc)-L-asparaginyl-[protein] + H2O = N(4)-(alpha-D-Glc-(1-&gt;3)-alpha-D-Glc-(1-&gt;3)-alpha-D-Man-(1-&gt;2)-alpha-D-Man-(1-&gt;2)-alpha-D-Man-(1-&gt;3)-[alpha-D-Man-(1-&gt;2)-alpha-D-Man-(1-&gt;3)-[alpha-D-Man-(1-&gt;2)-alpha-D-Man-(1-&gt;6)]-alpha-D-Man-(1-&gt;6)]-beta-D-Man-(1-&gt;4)-beta-D-GlcNAc-(1-&gt;4)-beta-D-GlcNAc)-L-asparaginyl-[protein] + beta-D-glucose</text>
        <dbReference type="Rhea" id="RHEA:55988"/>
        <dbReference type="Rhea" id="RHEA-COMP:12806"/>
        <dbReference type="Rhea" id="RHEA-COMP:14355"/>
        <dbReference type="ChEBI" id="CHEBI:15377"/>
        <dbReference type="ChEBI" id="CHEBI:15903"/>
        <dbReference type="ChEBI" id="CHEBI:59082"/>
        <dbReference type="ChEBI" id="CHEBI:132537"/>
        <dbReference type="EC" id="3.2.1.106"/>
    </reaction>
</comment>